<evidence type="ECO:0000313" key="3">
    <source>
        <dbReference type="EMBL" id="GHA68471.1"/>
    </source>
</evidence>
<accession>A0A918SSN1</accession>
<dbReference type="Pfam" id="PF01757">
    <property type="entry name" value="Acyl_transf_3"/>
    <property type="match status" value="1"/>
</dbReference>
<sequence>MKPAQHPISDLFGRLRGDMPPLTKPEMSQTISFARITLIVGLVFLHYVAYPNSMNSPFDGMDPAAFPLATFVNSFVLFFFFSVVPLLSMVSGWLYFTFDSDRAMPALRERIWKRVGSLYLPLVFWNTLYLMVAMLACVHLPNHGFLAQLNFQPAEAGFMQHVNAVFALTAHPIAFQFWFVRDLLVTVLLSPVLWLALRHAPYLGMAVLGVAWLFGHDLFVFFRTDVAFFFYLGGFLRMYRVPLHIGRGATIALLLLYVALVALRTLAPLAIDVQPHRPELLNLATRAMRPIGVLACWGLCLQLARTQVGAKIARYGGLSFFVFATHFPLIAAVKLALWPLLPVESDGWMIAHYVASVALTVAISLSVGMFIARFVPTVFAWMNGGRVLPVAARETWAGSVPRGA</sequence>
<feature type="transmembrane region" description="Helical" evidence="1">
    <location>
        <begin position="251"/>
        <end position="271"/>
    </location>
</feature>
<feature type="transmembrane region" description="Helical" evidence="1">
    <location>
        <begin position="283"/>
        <end position="304"/>
    </location>
</feature>
<keyword evidence="1" id="KW-0812">Transmembrane</keyword>
<dbReference type="AlphaFoldDB" id="A0A918SSN1"/>
<dbReference type="Proteomes" id="UP000646426">
    <property type="component" value="Unassembled WGS sequence"/>
</dbReference>
<evidence type="ECO:0000256" key="1">
    <source>
        <dbReference type="SAM" id="Phobius"/>
    </source>
</evidence>
<feature type="transmembrane region" description="Helical" evidence="1">
    <location>
        <begin position="350"/>
        <end position="372"/>
    </location>
</feature>
<keyword evidence="1" id="KW-1133">Transmembrane helix</keyword>
<feature type="transmembrane region" description="Helical" evidence="1">
    <location>
        <begin position="117"/>
        <end position="141"/>
    </location>
</feature>
<evidence type="ECO:0000259" key="2">
    <source>
        <dbReference type="Pfam" id="PF01757"/>
    </source>
</evidence>
<dbReference type="GO" id="GO:0016747">
    <property type="term" value="F:acyltransferase activity, transferring groups other than amino-acyl groups"/>
    <property type="evidence" value="ECO:0007669"/>
    <property type="project" value="InterPro"/>
</dbReference>
<keyword evidence="1" id="KW-0472">Membrane</keyword>
<gene>
    <name evidence="3" type="ORF">GCM10007067_00390</name>
</gene>
<feature type="transmembrane region" description="Helical" evidence="1">
    <location>
        <begin position="32"/>
        <end position="50"/>
    </location>
</feature>
<reference evidence="3" key="2">
    <citation type="submission" date="2020-09" db="EMBL/GenBank/DDBJ databases">
        <authorList>
            <person name="Sun Q."/>
            <person name="Kim S."/>
        </authorList>
    </citation>
    <scope>NUCLEOTIDE SEQUENCE</scope>
    <source>
        <strain evidence="3">KCTC 23077</strain>
    </source>
</reference>
<evidence type="ECO:0000313" key="4">
    <source>
        <dbReference type="Proteomes" id="UP000646426"/>
    </source>
</evidence>
<protein>
    <recommendedName>
        <fullName evidence="2">Acyltransferase 3 domain-containing protein</fullName>
    </recommendedName>
</protein>
<name>A0A918SSN1_9GAMM</name>
<dbReference type="RefSeq" id="WP_189452173.1">
    <property type="nucleotide sequence ID" value="NZ_BMYD01000001.1"/>
</dbReference>
<feature type="transmembrane region" description="Helical" evidence="1">
    <location>
        <begin position="161"/>
        <end position="180"/>
    </location>
</feature>
<feature type="transmembrane region" description="Helical" evidence="1">
    <location>
        <begin position="220"/>
        <end position="239"/>
    </location>
</feature>
<organism evidence="3 4">
    <name type="scientific">Cognatilysobacter bugurensis</name>
    <dbReference type="NCBI Taxonomy" id="543356"/>
    <lineage>
        <taxon>Bacteria</taxon>
        <taxon>Pseudomonadati</taxon>
        <taxon>Pseudomonadota</taxon>
        <taxon>Gammaproteobacteria</taxon>
        <taxon>Lysobacterales</taxon>
        <taxon>Lysobacteraceae</taxon>
        <taxon>Cognatilysobacter</taxon>
    </lineage>
</organism>
<feature type="domain" description="Acyltransferase 3" evidence="2">
    <location>
        <begin position="32"/>
        <end position="367"/>
    </location>
</feature>
<dbReference type="EMBL" id="BMYD01000001">
    <property type="protein sequence ID" value="GHA68471.1"/>
    <property type="molecule type" value="Genomic_DNA"/>
</dbReference>
<reference evidence="3" key="1">
    <citation type="journal article" date="2014" name="Int. J. Syst. Evol. Microbiol.">
        <title>Complete genome sequence of Corynebacterium casei LMG S-19264T (=DSM 44701T), isolated from a smear-ripened cheese.</title>
        <authorList>
            <consortium name="US DOE Joint Genome Institute (JGI-PGF)"/>
            <person name="Walter F."/>
            <person name="Albersmeier A."/>
            <person name="Kalinowski J."/>
            <person name="Ruckert C."/>
        </authorList>
    </citation>
    <scope>NUCLEOTIDE SEQUENCE</scope>
    <source>
        <strain evidence="3">KCTC 23077</strain>
    </source>
</reference>
<dbReference type="InterPro" id="IPR002656">
    <property type="entry name" value="Acyl_transf_3_dom"/>
</dbReference>
<proteinExistence type="predicted"/>
<feature type="transmembrane region" description="Helical" evidence="1">
    <location>
        <begin position="192"/>
        <end position="214"/>
    </location>
</feature>
<feature type="transmembrane region" description="Helical" evidence="1">
    <location>
        <begin position="316"/>
        <end position="338"/>
    </location>
</feature>
<feature type="transmembrane region" description="Helical" evidence="1">
    <location>
        <begin position="70"/>
        <end position="96"/>
    </location>
</feature>
<comment type="caution">
    <text evidence="3">The sequence shown here is derived from an EMBL/GenBank/DDBJ whole genome shotgun (WGS) entry which is preliminary data.</text>
</comment>
<keyword evidence="4" id="KW-1185">Reference proteome</keyword>